<dbReference type="Pfam" id="PF16197">
    <property type="entry name" value="KAsynt_C_assoc"/>
    <property type="match status" value="1"/>
</dbReference>
<dbReference type="PANTHER" id="PTHR43775">
    <property type="entry name" value="FATTY ACID SYNTHASE"/>
    <property type="match status" value="1"/>
</dbReference>
<evidence type="ECO:0000256" key="2">
    <source>
        <dbReference type="ARBA" id="ARBA00022450"/>
    </source>
</evidence>
<dbReference type="GO" id="GO:0004312">
    <property type="term" value="F:fatty acid synthase activity"/>
    <property type="evidence" value="ECO:0007669"/>
    <property type="project" value="TreeGrafter"/>
</dbReference>
<reference evidence="7 8" key="1">
    <citation type="submission" date="2019-05" db="EMBL/GenBank/DDBJ databases">
        <title>Draft genome sequence of Actinomadura geliboluensis A8036.</title>
        <authorList>
            <person name="Saricaoglu S."/>
            <person name="Isik K."/>
        </authorList>
    </citation>
    <scope>NUCLEOTIDE SEQUENCE [LARGE SCALE GENOMIC DNA]</scope>
    <source>
        <strain evidence="7 8">A8036</strain>
    </source>
</reference>
<evidence type="ECO:0000256" key="5">
    <source>
        <dbReference type="ARBA" id="ARBA00023268"/>
    </source>
</evidence>
<name>A0A5S4G245_9ACTN</name>
<dbReference type="InterPro" id="IPR016035">
    <property type="entry name" value="Acyl_Trfase/lysoPLipase"/>
</dbReference>
<evidence type="ECO:0000313" key="7">
    <source>
        <dbReference type="EMBL" id="TMR27028.1"/>
    </source>
</evidence>
<accession>A0A5S4G245</accession>
<dbReference type="SUPFAM" id="SSF52151">
    <property type="entry name" value="FabD/lysophospholipase-like"/>
    <property type="match status" value="1"/>
</dbReference>
<dbReference type="GO" id="GO:0030639">
    <property type="term" value="P:polyketide biosynthetic process"/>
    <property type="evidence" value="ECO:0007669"/>
    <property type="project" value="UniProtKB-ARBA"/>
</dbReference>
<dbReference type="InterPro" id="IPR014030">
    <property type="entry name" value="Ketoacyl_synth_N"/>
</dbReference>
<evidence type="ECO:0000313" key="8">
    <source>
        <dbReference type="Proteomes" id="UP000305238"/>
    </source>
</evidence>
<evidence type="ECO:0000256" key="3">
    <source>
        <dbReference type="ARBA" id="ARBA00022553"/>
    </source>
</evidence>
<dbReference type="InterPro" id="IPR001227">
    <property type="entry name" value="Ac_transferase_dom_sf"/>
</dbReference>
<dbReference type="Gene3D" id="3.40.47.10">
    <property type="match status" value="1"/>
</dbReference>
<dbReference type="InterPro" id="IPR050091">
    <property type="entry name" value="PKS_NRPS_Biosynth_Enz"/>
</dbReference>
<dbReference type="InterPro" id="IPR014043">
    <property type="entry name" value="Acyl_transferase_dom"/>
</dbReference>
<dbReference type="FunFam" id="3.40.47.10:FF:000019">
    <property type="entry name" value="Polyketide synthase type I"/>
    <property type="match status" value="1"/>
</dbReference>
<dbReference type="PANTHER" id="PTHR43775:SF51">
    <property type="entry name" value="INACTIVE PHENOLPHTHIOCEROL SYNTHESIS POLYKETIDE SYNTHASE TYPE I PKS1-RELATED"/>
    <property type="match status" value="1"/>
</dbReference>
<comment type="cofactor">
    <cofactor evidence="1">
        <name>pantetheine 4'-phosphate</name>
        <dbReference type="ChEBI" id="CHEBI:47942"/>
    </cofactor>
</comment>
<keyword evidence="4" id="KW-0808">Transferase</keyword>
<dbReference type="Proteomes" id="UP000305238">
    <property type="component" value="Unassembled WGS sequence"/>
</dbReference>
<dbReference type="SMART" id="SM00825">
    <property type="entry name" value="PKS_KS"/>
    <property type="match status" value="1"/>
</dbReference>
<dbReference type="EMBL" id="VCKZ01000517">
    <property type="protein sequence ID" value="TMR27028.1"/>
    <property type="molecule type" value="Genomic_DNA"/>
</dbReference>
<dbReference type="InterPro" id="IPR032821">
    <property type="entry name" value="PKS_assoc"/>
</dbReference>
<protein>
    <submittedName>
        <fullName evidence="7">Type I polyketide synthase</fullName>
    </submittedName>
</protein>
<dbReference type="GO" id="GO:0004315">
    <property type="term" value="F:3-oxoacyl-[acyl-carrier-protein] synthase activity"/>
    <property type="evidence" value="ECO:0007669"/>
    <property type="project" value="InterPro"/>
</dbReference>
<dbReference type="Pfam" id="PF08990">
    <property type="entry name" value="Docking"/>
    <property type="match status" value="1"/>
</dbReference>
<dbReference type="GO" id="GO:0017000">
    <property type="term" value="P:antibiotic biosynthetic process"/>
    <property type="evidence" value="ECO:0007669"/>
    <property type="project" value="UniProtKB-ARBA"/>
</dbReference>
<dbReference type="InterPro" id="IPR015083">
    <property type="entry name" value="NorB/c/GfsB-D-like_docking"/>
</dbReference>
<dbReference type="Pfam" id="PF02801">
    <property type="entry name" value="Ketoacyl-synt_C"/>
    <property type="match status" value="1"/>
</dbReference>
<organism evidence="7 8">
    <name type="scientific">Actinomadura geliboluensis</name>
    <dbReference type="NCBI Taxonomy" id="882440"/>
    <lineage>
        <taxon>Bacteria</taxon>
        <taxon>Bacillati</taxon>
        <taxon>Actinomycetota</taxon>
        <taxon>Actinomycetes</taxon>
        <taxon>Streptosporangiales</taxon>
        <taxon>Thermomonosporaceae</taxon>
        <taxon>Actinomadura</taxon>
    </lineage>
</organism>
<sequence length="697" mass="73819">MPAEEKLVEALRASLLENERLRKQNQRLSEASREPVAIVGMACRYPGGVTTPEDLWRLVADGTDAITDFPTQRGWNTDHLYNPDPDHTGTTYTRHGGFLHNADHFDPAFFGISPREALAIDPQQRLLLETAWEAVEGAGIVPDGLRGSRTGVFSGIMYGDYAGRMIERVPAEFEGFIGTGSSYSVASGRVAYTFGFEGPAVSIDTACSSSLVAVHQACRALRSDECDLALAGGVTVMATPSLFVEFSRQRGLSPDGRCKAFAAGADGVGWGEGVGLLVLERLSDAEANGHQVLGIVRGSAVNQDGASSQLTAPNGPSQQRVIRAALADARLTPDEIDAVEAHGTGTTLGDPIEAQALLATYGQNRDGAAPLWLGSVKSNIGHTQAAAGIAGIIKMVMAMQEGVLPKTLHVDEPTPHVDWETGAVSLLTETTAWPDTGRPRRAGVSSFGISGTNAHIILEAAPEKAIVERQENPEPRPVAWVLSGKSEQAVRDQAARLAEHIPDDADPAEIAHALATTRTHFPHRAAVVASRPEEFREGLDALRRGEPSSLVVQGVANSSQPKVVFIFPGQGSQWPGMAVDLLDAEPAFAEHMDACNQALKPHTGTDLIHTLTTLDPTHQPPHIIQPLLFAITTSLAHLWKTHGIHPHAVIGHSQGEIAAAYTAGALTLTDAATIITTRAHALTTLAGTGAMAAIPLP</sequence>
<evidence type="ECO:0000256" key="1">
    <source>
        <dbReference type="ARBA" id="ARBA00001957"/>
    </source>
</evidence>
<evidence type="ECO:0000256" key="4">
    <source>
        <dbReference type="ARBA" id="ARBA00022679"/>
    </source>
</evidence>
<gene>
    <name evidence="7" type="ORF">ETD96_40105</name>
</gene>
<dbReference type="InterPro" id="IPR020841">
    <property type="entry name" value="PKS_Beta-ketoAc_synthase_dom"/>
</dbReference>
<feature type="domain" description="Ketosynthase family 3 (KS3)" evidence="6">
    <location>
        <begin position="33"/>
        <end position="460"/>
    </location>
</feature>
<dbReference type="RefSeq" id="WP_138641712.1">
    <property type="nucleotide sequence ID" value="NZ_VCKZ01000517.1"/>
</dbReference>
<feature type="non-terminal residue" evidence="7">
    <location>
        <position position="697"/>
    </location>
</feature>
<dbReference type="SUPFAM" id="SSF53901">
    <property type="entry name" value="Thiolase-like"/>
    <property type="match status" value="1"/>
</dbReference>
<evidence type="ECO:0000259" key="6">
    <source>
        <dbReference type="PROSITE" id="PS52004"/>
    </source>
</evidence>
<proteinExistence type="predicted"/>
<dbReference type="InterPro" id="IPR018201">
    <property type="entry name" value="Ketoacyl_synth_AS"/>
</dbReference>
<dbReference type="InterPro" id="IPR014031">
    <property type="entry name" value="Ketoacyl_synth_C"/>
</dbReference>
<keyword evidence="5" id="KW-0511">Multifunctional enzyme</keyword>
<dbReference type="PROSITE" id="PS00606">
    <property type="entry name" value="KS3_1"/>
    <property type="match status" value="1"/>
</dbReference>
<keyword evidence="2" id="KW-0596">Phosphopantetheine</keyword>
<dbReference type="CDD" id="cd00833">
    <property type="entry name" value="PKS"/>
    <property type="match status" value="1"/>
</dbReference>
<keyword evidence="3" id="KW-0597">Phosphoprotein</keyword>
<dbReference type="Pfam" id="PF00109">
    <property type="entry name" value="ketoacyl-synt"/>
    <property type="match status" value="1"/>
</dbReference>
<dbReference type="Gene3D" id="3.40.366.10">
    <property type="entry name" value="Malonyl-Coenzyme A Acyl Carrier Protein, domain 2"/>
    <property type="match status" value="1"/>
</dbReference>
<dbReference type="GO" id="GO:0006633">
    <property type="term" value="P:fatty acid biosynthetic process"/>
    <property type="evidence" value="ECO:0007669"/>
    <property type="project" value="InterPro"/>
</dbReference>
<dbReference type="SMART" id="SM00827">
    <property type="entry name" value="PKS_AT"/>
    <property type="match status" value="1"/>
</dbReference>
<keyword evidence="8" id="KW-1185">Reference proteome</keyword>
<dbReference type="Gene3D" id="3.30.70.3290">
    <property type="match status" value="1"/>
</dbReference>
<dbReference type="Pfam" id="PF00698">
    <property type="entry name" value="Acyl_transf_1"/>
    <property type="match status" value="1"/>
</dbReference>
<dbReference type="PROSITE" id="PS52004">
    <property type="entry name" value="KS3_2"/>
    <property type="match status" value="1"/>
</dbReference>
<dbReference type="OrthoDB" id="4537517at2"/>
<dbReference type="AlphaFoldDB" id="A0A5S4G245"/>
<dbReference type="InterPro" id="IPR016039">
    <property type="entry name" value="Thiolase-like"/>
</dbReference>
<comment type="caution">
    <text evidence="7">The sequence shown here is derived from an EMBL/GenBank/DDBJ whole genome shotgun (WGS) entry which is preliminary data.</text>
</comment>